<dbReference type="InterPro" id="IPR011050">
    <property type="entry name" value="Pectin_lyase_fold/virulence"/>
</dbReference>
<feature type="domain" description="Filamentous haemagglutinin FhaB/tRNA nuclease CdiA-like TPS" evidence="5">
    <location>
        <begin position="38"/>
        <end position="150"/>
    </location>
</feature>
<accession>A0A840AAH0</accession>
<evidence type="ECO:0000256" key="2">
    <source>
        <dbReference type="ARBA" id="ARBA00022525"/>
    </source>
</evidence>
<dbReference type="Pfam" id="PF05860">
    <property type="entry name" value="TPS"/>
    <property type="match status" value="1"/>
</dbReference>
<evidence type="ECO:0000313" key="6">
    <source>
        <dbReference type="EMBL" id="MBB3898519.1"/>
    </source>
</evidence>
<keyword evidence="3 4" id="KW-0732">Signal</keyword>
<comment type="caution">
    <text evidence="6">The sequence shown here is derived from an EMBL/GenBank/DDBJ whole genome shotgun (WGS) entry which is preliminary data.</text>
</comment>
<evidence type="ECO:0000256" key="1">
    <source>
        <dbReference type="ARBA" id="ARBA00004613"/>
    </source>
</evidence>
<dbReference type="PANTHER" id="PTHR12338:SF8">
    <property type="entry name" value="HEME_HEMOPEXIN-BINDING PROTEIN"/>
    <property type="match status" value="1"/>
</dbReference>
<feature type="signal peptide" evidence="4">
    <location>
        <begin position="1"/>
        <end position="35"/>
    </location>
</feature>
<dbReference type="RefSeq" id="WP_184383572.1">
    <property type="nucleotide sequence ID" value="NZ_JACIDJ010000002.1"/>
</dbReference>
<dbReference type="SUPFAM" id="SSF51126">
    <property type="entry name" value="Pectin lyase-like"/>
    <property type="match status" value="1"/>
</dbReference>
<name>A0A840AAH0_9PROT</name>
<dbReference type="InterPro" id="IPR050909">
    <property type="entry name" value="Bact_Autotransporter_VF"/>
</dbReference>
<evidence type="ECO:0000313" key="7">
    <source>
        <dbReference type="Proteomes" id="UP000553193"/>
    </source>
</evidence>
<dbReference type="Proteomes" id="UP000553193">
    <property type="component" value="Unassembled WGS sequence"/>
</dbReference>
<protein>
    <submittedName>
        <fullName evidence="6">Filamentous hemagglutinin family protein</fullName>
    </submittedName>
</protein>
<dbReference type="NCBIfam" id="TIGR01901">
    <property type="entry name" value="adhes_NPXG"/>
    <property type="match status" value="1"/>
</dbReference>
<feature type="chain" id="PRO_5032461186" evidence="4">
    <location>
        <begin position="36"/>
        <end position="3691"/>
    </location>
</feature>
<keyword evidence="7" id="KW-1185">Reference proteome</keyword>
<dbReference type="EMBL" id="JACIDJ010000002">
    <property type="protein sequence ID" value="MBB3898519.1"/>
    <property type="molecule type" value="Genomic_DNA"/>
</dbReference>
<proteinExistence type="predicted"/>
<dbReference type="GO" id="GO:0005576">
    <property type="term" value="C:extracellular region"/>
    <property type="evidence" value="ECO:0007669"/>
    <property type="project" value="UniProtKB-SubCell"/>
</dbReference>
<reference evidence="6 7" key="1">
    <citation type="submission" date="2020-08" db="EMBL/GenBank/DDBJ databases">
        <title>Genomic Encyclopedia of Type Strains, Phase IV (KMG-IV): sequencing the most valuable type-strain genomes for metagenomic binning, comparative biology and taxonomic classification.</title>
        <authorList>
            <person name="Goeker M."/>
        </authorList>
    </citation>
    <scope>NUCLEOTIDE SEQUENCE [LARGE SCALE GENOMIC DNA]</scope>
    <source>
        <strain evidence="6 7">DSM 19979</strain>
    </source>
</reference>
<organism evidence="6 7">
    <name type="scientific">Roseococcus suduntuyensis</name>
    <dbReference type="NCBI Taxonomy" id="455361"/>
    <lineage>
        <taxon>Bacteria</taxon>
        <taxon>Pseudomonadati</taxon>
        <taxon>Pseudomonadota</taxon>
        <taxon>Alphaproteobacteria</taxon>
        <taxon>Acetobacterales</taxon>
        <taxon>Roseomonadaceae</taxon>
        <taxon>Roseococcus</taxon>
    </lineage>
</organism>
<dbReference type="Gene3D" id="2.160.20.10">
    <property type="entry name" value="Single-stranded right-handed beta-helix, Pectin lyase-like"/>
    <property type="match status" value="2"/>
</dbReference>
<comment type="subcellular location">
    <subcellularLocation>
        <location evidence="1">Secreted</location>
    </subcellularLocation>
</comment>
<evidence type="ECO:0000256" key="3">
    <source>
        <dbReference type="ARBA" id="ARBA00022729"/>
    </source>
</evidence>
<dbReference type="InterPro" id="IPR012334">
    <property type="entry name" value="Pectin_lyas_fold"/>
</dbReference>
<dbReference type="PANTHER" id="PTHR12338">
    <property type="entry name" value="AUTOTRANSPORTER"/>
    <property type="match status" value="1"/>
</dbReference>
<evidence type="ECO:0000256" key="4">
    <source>
        <dbReference type="SAM" id="SignalP"/>
    </source>
</evidence>
<dbReference type="SMART" id="SM00912">
    <property type="entry name" value="Haemagg_act"/>
    <property type="match status" value="1"/>
</dbReference>
<evidence type="ECO:0000259" key="5">
    <source>
        <dbReference type="SMART" id="SM00912"/>
    </source>
</evidence>
<dbReference type="InterPro" id="IPR008638">
    <property type="entry name" value="FhaB/CdiA-like_TPS"/>
</dbReference>
<keyword evidence="2" id="KW-0964">Secreted</keyword>
<sequence length="3691" mass="358909">MAQKSPRMTAWASPRVLLLGTTALLPLGLLSPAHAQAPNAMPTGGQVTAGQALIQQQGNRTQITQGSDRAVIDWQRFDVGRDATVNFTQPSQNAWTLNRVNTPDPSLIAGRITANGGVAIVNPSGVVFAEGAQVNVGSLVATASGITNQNFMAGRMVFDGTPNPGARVENRGEITVADRGLAALVAPGVANQGAIRARLGTAIVAGAETYRLDLAGDGLLSIDVTQAVRQRPDGGAALVTNSGVIVAEGGQVILTAQAVSGLVEQVVRNTGQVTGARVAIEGRGGEVAIAGGAVTAPGGRVDITAPGAGVTVAAGARVSASGATGGGQVRVGGNGTARTRVEGRVAARGTGPGARGGRVAVQATERVTVAAGAAVDASGSAGGGEALVGTTGLGRAQTMARETLLETGATVRADATATGPGGVIVVNSAERTVMAAQLSTRGGPQGGDGGFVEVSGMRALTLDIMRVDVGAGPGGAPGTLLIDPVSIIVRDTAATPPGETDGALVGGDFTTDGAPGDPTTVVIAPAGIAAFVGNVTLEAQDSLTVASAITKVNGSLTLRVTGAGGAGITVAAPINVMPGLLTLTSNSSLTLNADVVGAAGVNLNVTGNIGGTGSVQTPVTLRVRGFDGTDASGVQGLNLTGANAVGALDLIGSAATVTFTQTNALVVSRGEVGAAGTLTLGSDGVISGGNITAGDLVIRGAGLANTAAAGLSMTTGMAVPRLDARVSGGLLEFAQVGALDDVQAHNPGGVVRLGSDGLIDAFDIVADQLVIRGSSLAADSRAGGLWGGGIRNAIATLDARTANTELTFGQIGGFSVTQADAGTANVRLGSDGIISGGGVVGDRLRIRDRDHTLDPGGGVDLTGPGNAIARLDVAAFPAGRNVVFAQVGGFEVVRATASQGSVTLGSDGVITGVGVGASLGVVIRGAALGDTRAGGLDIRTIFSGGTLDARTNNAALTWARPAAFTVIQADAGTGNVTLGSDGIISGGGVVGGTLTIRNSDLTLATGRAGGLDITGTNAISTLDARTNNAALTFAQAGAFGVTQADAGTGNVTLGSDGLISGGGVVGGTLFIRDAALDLADGRAGGLNLTGNFSGTLDARVNNAALTYTQNNGFEVLQADAGTGDVTLGSNFAITGGNVVADTLIIRDASLTGFGAGALELTGAGNAIATLDARTMGGNLTFAQTAGFSVTNAVAAFADVTLGSDGVIQGAGGGGTNLIIRGADLDAASRAGGLELEGNFSGTLDARVNNAALTYTQNNGFEVLQADAGTGDVTLGSNFAITGGHVTGGMLIIRGLGLAETPAGSLDLRGNAIATLDARTQGALTFAQAGGFAVARAASASGDVTLGSDGIISGGGVVAGTLVIRDAALDLADGRAGGLDITGTNAIATLDARTDGAALNYRQATGFAVLQANARTGAGAGTGDTGGAVELIATNADSTLVVRADGHVQGGNIRLQAGEEVSILGPVLSVAPLLGFTQGHITLATTEADGRIVQGAGGTVTAPDARSIVMTADVLTLAANMSAGASGLVEFNRLSPGRITIGLGGPGTTAFNPALLTSFLGTGHLRLVASDAVQVLADLTRTTGELTLRATSATGTTIAVDAAVNAGTNPVNLETPGGILGTGVITTNNLVARGDGDVLSRAGSVNLTGDNQAQRLNARTDGGDIEFRNAANLRVTRIDALGGSGGGAVGITLAGAGLLLEVANDISAGQLTMLADNMAIATGSPALIVPGGEVRLLPFTAGRAVTLGAEVADTLSLSTAELAAIGGAGPDGTTNPATVLRIGAGRSGDIRAGDITVAGDVDLDGRVLALEIFSGGSLTGAGAITVGDFGAVAARDLVLDGANAVGRLAAITDTTTVNGVALSGVSLWGGTRNADATALPADRDPDRLEFRNTAPALTVAGSVLASGSGGLVLTQTADLTVNSNRWIAAEAGTLQVNVTGSLLNNGTLVAAPIALNAGGPDSHVLAGGGTNNGTIALGLDATPAPDGTRIAGITTNNGLMVARTITGVTVNSGALITGTGIAGQFGTVFVGDRTVAGTLVNTGTIIGDVTADSIVNEAGGRLLGGTIRATAGDITNAGVMLGTAIEAQGSVLQNDGTMGAGGGTATAEFSLTSAEARTGALTGGAAPATPPATVTETLGATATLRAETGNITQAGGTWVAAPDSVSLPGGGTLHVIAQAGDVTQTGGTITAPGITARAQGLIHLDQAGNSFARIGVSPGSLPAFPDAPAMGAFGIGAATGEVRLTTQANTLTVEAGGGIRAGTDALLRVDGGGLVVDAPIRVGATRTLTLVADEMALGAVAGGMTLVAPGGTVRLLPHSDGRAITLGTEVAGTLSLTSAELARIGGTGADGATNAAQRLRIGEAAAGAITLTGDVLLRQDVAPSDAASLTDAIGGARVAALELVSGAGITQDAGARVSVAGLAARALGGDVLLHDGAAPGAASGNAIDRIIAGTELGTLRTPGAERTQDGLRASGNLTLSTWRSLAVEAPVTAGGDAVLRVAPGGGPGPAGVLTVGSAITVGSGRALTLVADDMALGAVAGGMTLVAPAGAVRLMPFTAGRGVTLGDDAAGTLSLTWAELARIGGTGADGTTNATAVLRIGALDGTTVGDIAVPGAVDLSNRVRALELYAGGSIAGSGTIWVHDFGAVAGRDLVLDGDNSVRRLAPLTDAGTVNGVAPNLISLWGGTRNSDPQGLAPARQPDRLEFRFVDSRLNVDGSVLASGSGGLSLSSPYALIEIAQNRWVTAEAGTVSVVGMSVTNRGGIYAQDLSGGRVQSTLMGSVDNYGTIILGCGCSPADTSVIDAWHGLNNHGLMVAGSVVVGRGLVINVVGAELRAHRIESYDGVINTGLLAAGETFGSLINAGTVVAGSIRGGFTNYSLIAATEILDWSVRNHGLVVTQGATVTSLVNEAGARIESGTGQAALNLSMPDARAAALAGTPAPSGGALVLGTTRGGDLALRTTLGGLSNAGAIEADGAARLTAAGDLTLTAGSVRAGGAVELSAGQDVLQSGGSLVAGGAMRLVAGRDALQTSGTAQATSLGDAGGALTIGRDLAWRVTTPEVFAITAGRDLDLRVAGGPVALRGNLQATGGDLALAVPDGTLSLDPGVSVIAGAAMTLETGGTLVAPQATLTAGADLALTAAGALALGDITAQAGGALTALAGGAFELGGGGLSAGGGLLARSGAGMVMRGGASALGDVRLEAGTTLRLEAPGSAGRDLLLVAGGAMALGGTTLGAAGAMEARAGSAMTLGAGLSAASGTALTLEAGGALEAPLATLSAGGAMALTAGTGLALGGGSLTAGQSLGLTAGGAGISLRDVVARAETGGITLASTGGASLRNTSLTAGQGVELQAAGDVVVNPSTLVAGGAMRLVAGGALDVTGGAMQAGLGLLLRSDGGMRLSGVALGASTAPAATQGEFQPLRLEAGADMSVADSALRAERAELVAGGTLTTAGSGFAVGTGLLLAAPGGIGQAGEAPTNVAALDPARAPLVILDTRRGVAVVRLPDALTPATTDQPGVAPTDQRWQVAGTLNQPGQLLFGADDGSPATPSSAPAGNIAFNMNAGRLPVFVLINGGTATGRLEAGRLGVFGRPGNPLATGRAFEVLGDLGGVGGVGAARLGLLAGDQRGLGPSATGLSQFRFNDCVLSSVNCVAPVSFSLPSVPQVNTLVLTNSMPSLDESDVLLPNVADEDY</sequence>
<gene>
    <name evidence="6" type="ORF">GGQ83_001956</name>
</gene>